<evidence type="ECO:0000313" key="4">
    <source>
        <dbReference type="Proteomes" id="UP001203880"/>
    </source>
</evidence>
<dbReference type="Proteomes" id="UP001203880">
    <property type="component" value="Unassembled WGS sequence"/>
</dbReference>
<evidence type="ECO:0000256" key="1">
    <source>
        <dbReference type="SAM" id="SignalP"/>
    </source>
</evidence>
<gene>
    <name evidence="3" type="ORF">M3P21_09375</name>
</gene>
<keyword evidence="4" id="KW-1185">Reference proteome</keyword>
<reference evidence="3" key="1">
    <citation type="submission" date="2022-05" db="EMBL/GenBank/DDBJ databases">
        <authorList>
            <person name="Park J.-S."/>
        </authorList>
    </citation>
    <scope>NUCLEOTIDE SEQUENCE</scope>
    <source>
        <strain evidence="3">2012CJ41-6</strain>
    </source>
</reference>
<dbReference type="InterPro" id="IPR005586">
    <property type="entry name" value="ABC_trans_aux"/>
</dbReference>
<dbReference type="Gene3D" id="3.40.50.10610">
    <property type="entry name" value="ABC-type transport auxiliary lipoprotein component"/>
    <property type="match status" value="1"/>
</dbReference>
<feature type="signal peptide" evidence="1">
    <location>
        <begin position="1"/>
        <end position="21"/>
    </location>
</feature>
<comment type="caution">
    <text evidence="3">The sequence shown here is derived from an EMBL/GenBank/DDBJ whole genome shotgun (WGS) entry which is preliminary data.</text>
</comment>
<organism evidence="3 4">
    <name type="scientific">Ruegeria spongiae</name>
    <dbReference type="NCBI Taxonomy" id="2942209"/>
    <lineage>
        <taxon>Bacteria</taxon>
        <taxon>Pseudomonadati</taxon>
        <taxon>Pseudomonadota</taxon>
        <taxon>Alphaproteobacteria</taxon>
        <taxon>Rhodobacterales</taxon>
        <taxon>Roseobacteraceae</taxon>
        <taxon>Ruegeria</taxon>
    </lineage>
</organism>
<keyword evidence="1" id="KW-0732">Signal</keyword>
<proteinExistence type="predicted"/>
<accession>A0ABT0Q2A7</accession>
<protein>
    <submittedName>
        <fullName evidence="3">PqiC family protein</fullName>
    </submittedName>
</protein>
<dbReference type="PROSITE" id="PS51257">
    <property type="entry name" value="PROKAR_LIPOPROTEIN"/>
    <property type="match status" value="1"/>
</dbReference>
<feature type="domain" description="ABC-type transport auxiliary lipoprotein component" evidence="2">
    <location>
        <begin position="27"/>
        <end position="184"/>
    </location>
</feature>
<evidence type="ECO:0000313" key="3">
    <source>
        <dbReference type="EMBL" id="MCL6283737.1"/>
    </source>
</evidence>
<dbReference type="Pfam" id="PF03886">
    <property type="entry name" value="ABC_trans_aux"/>
    <property type="match status" value="1"/>
</dbReference>
<dbReference type="EMBL" id="JAMFMB010000009">
    <property type="protein sequence ID" value="MCL6283737.1"/>
    <property type="molecule type" value="Genomic_DNA"/>
</dbReference>
<name>A0ABT0Q2A7_9RHOB</name>
<feature type="chain" id="PRO_5045724203" evidence="1">
    <location>
        <begin position="22"/>
        <end position="195"/>
    </location>
</feature>
<evidence type="ECO:0000259" key="2">
    <source>
        <dbReference type="Pfam" id="PF03886"/>
    </source>
</evidence>
<sequence>MRIRFSTITLLAMTIALGACGNNSQLYLLPDFPVEKQVRTAARTVEVGTLNLPSYAQDSEINLQNADGVLRPVRNGFWADDPERALTELLASGLDRAISADVAAEPLPATGFADVRVDVKIRRFVGIPGQSMQLSGQYFLTSPNGGSLQRIKRFNFSVPIASDSVNDYALAQSQAIKLLAGDIATSMGKVSSGQI</sequence>
<dbReference type="RefSeq" id="WP_249709377.1">
    <property type="nucleotide sequence ID" value="NZ_JAMFMB010000009.1"/>
</dbReference>
<dbReference type="SUPFAM" id="SSF159594">
    <property type="entry name" value="XCC0632-like"/>
    <property type="match status" value="1"/>
</dbReference>